<accession>A0A1X1W221</accession>
<feature type="transmembrane region" description="Helical" evidence="7">
    <location>
        <begin position="393"/>
        <end position="411"/>
    </location>
</feature>
<feature type="transmembrane region" description="Helical" evidence="7">
    <location>
        <begin position="177"/>
        <end position="198"/>
    </location>
</feature>
<dbReference type="GO" id="GO:0015297">
    <property type="term" value="F:antiporter activity"/>
    <property type="evidence" value="ECO:0007669"/>
    <property type="project" value="InterPro"/>
</dbReference>
<dbReference type="Gene3D" id="1.20.1530.20">
    <property type="match status" value="1"/>
</dbReference>
<dbReference type="GO" id="GO:0016020">
    <property type="term" value="C:membrane"/>
    <property type="evidence" value="ECO:0007669"/>
    <property type="project" value="UniProtKB-SubCell"/>
</dbReference>
<protein>
    <submittedName>
        <fullName evidence="9">Transporter</fullName>
    </submittedName>
</protein>
<dbReference type="GO" id="GO:1902600">
    <property type="term" value="P:proton transmembrane transport"/>
    <property type="evidence" value="ECO:0007669"/>
    <property type="project" value="InterPro"/>
</dbReference>
<dbReference type="AlphaFoldDB" id="A0A1X1W221"/>
<feature type="transmembrane region" description="Helical" evidence="7">
    <location>
        <begin position="6"/>
        <end position="22"/>
    </location>
</feature>
<feature type="domain" description="Cation/H+ exchanger transmembrane" evidence="8">
    <location>
        <begin position="12"/>
        <end position="406"/>
    </location>
</feature>
<dbReference type="STRING" id="1777.AWC07_21365"/>
<feature type="transmembrane region" description="Helical" evidence="7">
    <location>
        <begin position="106"/>
        <end position="129"/>
    </location>
</feature>
<dbReference type="Proteomes" id="UP000193738">
    <property type="component" value="Unassembled WGS sequence"/>
</dbReference>
<name>A0A1X1W221_MYCGS</name>
<evidence type="ECO:0000256" key="5">
    <source>
        <dbReference type="ARBA" id="ARBA00023065"/>
    </source>
</evidence>
<dbReference type="Pfam" id="PF00999">
    <property type="entry name" value="Na_H_Exchanger"/>
    <property type="match status" value="1"/>
</dbReference>
<evidence type="ECO:0000259" key="8">
    <source>
        <dbReference type="Pfam" id="PF00999"/>
    </source>
</evidence>
<evidence type="ECO:0000256" key="6">
    <source>
        <dbReference type="ARBA" id="ARBA00023136"/>
    </source>
</evidence>
<dbReference type="InterPro" id="IPR038770">
    <property type="entry name" value="Na+/solute_symporter_sf"/>
</dbReference>
<keyword evidence="10" id="KW-1185">Reference proteome</keyword>
<evidence type="ECO:0000256" key="3">
    <source>
        <dbReference type="ARBA" id="ARBA00022692"/>
    </source>
</evidence>
<evidence type="ECO:0000256" key="7">
    <source>
        <dbReference type="SAM" id="Phobius"/>
    </source>
</evidence>
<evidence type="ECO:0000313" key="10">
    <source>
        <dbReference type="Proteomes" id="UP000193738"/>
    </source>
</evidence>
<dbReference type="InterPro" id="IPR006153">
    <property type="entry name" value="Cation/H_exchanger_TM"/>
</dbReference>
<reference evidence="9 10" key="1">
    <citation type="submission" date="2016-01" db="EMBL/GenBank/DDBJ databases">
        <title>The new phylogeny of the genus Mycobacterium.</title>
        <authorList>
            <person name="Tarcisio F."/>
            <person name="Conor M."/>
            <person name="Antonella G."/>
            <person name="Elisabetta G."/>
            <person name="Giulia F.S."/>
            <person name="Sara T."/>
            <person name="Anna F."/>
            <person name="Clotilde B."/>
            <person name="Roberto B."/>
            <person name="Veronica D.S."/>
            <person name="Fabio R."/>
            <person name="Monica P."/>
            <person name="Olivier J."/>
            <person name="Enrico T."/>
            <person name="Nicola S."/>
        </authorList>
    </citation>
    <scope>NUCLEOTIDE SEQUENCE [LARGE SCALE GENOMIC DNA]</scope>
    <source>
        <strain evidence="9 10">DSM 43505</strain>
    </source>
</reference>
<gene>
    <name evidence="9" type="ORF">AWC07_21365</name>
</gene>
<feature type="transmembrane region" description="Helical" evidence="7">
    <location>
        <begin position="302"/>
        <end position="321"/>
    </location>
</feature>
<sequence>MHFFLQVAIVLLTYLALTPVFRKLGQAQVIAIMVAGFVLGPSVLGWLWPAGQAWLFPTKVTFGDHNLSHPNLVAIYVVGQLGLVLYMFMVGASFNLQLLSTHLRQAATISAVGIACPMLLGGAVGWWLVSSRGFFTQDIQPWQGGIFMAAAVAVTAFPMLAWIIYDSGLVDTRMGTLALACAAIDDAAAWIILAAVVASTKGKTSGALLALGGGVAFVAIMILAVRPLLMTFFQWSASRVDLQGGNKAFPTAHFCGVLVVILTAAWVTDLVGVYCVLGAFVAGAVMPRGELLLTITQRMDPLVSYLLLPCFFVYSGLNAHIELIFNRSVLMAAAVVLLSAFVGKFGGVALSARWQGLSWSEAGSIGALTNARGLMELILLNIGFQNKVITGELYTILALMTIVTTFAATPLHRLFESRSITYSNVFT</sequence>
<dbReference type="InterPro" id="IPR050794">
    <property type="entry name" value="CPA2_transporter"/>
</dbReference>
<feature type="transmembrane region" description="Helical" evidence="7">
    <location>
        <begin position="254"/>
        <end position="282"/>
    </location>
</feature>
<comment type="subcellular location">
    <subcellularLocation>
        <location evidence="1">Membrane</location>
        <topology evidence="1">Multi-pass membrane protein</topology>
    </subcellularLocation>
</comment>
<dbReference type="PANTHER" id="PTHR32468:SF0">
    <property type="entry name" value="K(+)_H(+) ANTIPORTER 1"/>
    <property type="match status" value="1"/>
</dbReference>
<keyword evidence="6 7" id="KW-0472">Membrane</keyword>
<feature type="transmembrane region" description="Helical" evidence="7">
    <location>
        <begin position="210"/>
        <end position="233"/>
    </location>
</feature>
<keyword evidence="4 7" id="KW-1133">Transmembrane helix</keyword>
<evidence type="ECO:0000256" key="4">
    <source>
        <dbReference type="ARBA" id="ARBA00022989"/>
    </source>
</evidence>
<feature type="transmembrane region" description="Helical" evidence="7">
    <location>
        <begin position="73"/>
        <end position="94"/>
    </location>
</feature>
<evidence type="ECO:0000256" key="1">
    <source>
        <dbReference type="ARBA" id="ARBA00004141"/>
    </source>
</evidence>
<keyword evidence="5" id="KW-0406">Ion transport</keyword>
<organism evidence="9 10">
    <name type="scientific">Mycobacterium gastri</name>
    <dbReference type="NCBI Taxonomy" id="1777"/>
    <lineage>
        <taxon>Bacteria</taxon>
        <taxon>Bacillati</taxon>
        <taxon>Actinomycetota</taxon>
        <taxon>Actinomycetes</taxon>
        <taxon>Mycobacteriales</taxon>
        <taxon>Mycobacteriaceae</taxon>
        <taxon>Mycobacterium</taxon>
    </lineage>
</organism>
<evidence type="ECO:0000313" key="9">
    <source>
        <dbReference type="EMBL" id="ORV80408.1"/>
    </source>
</evidence>
<keyword evidence="3 7" id="KW-0812">Transmembrane</keyword>
<feature type="transmembrane region" description="Helical" evidence="7">
    <location>
        <begin position="29"/>
        <end position="48"/>
    </location>
</feature>
<dbReference type="PANTHER" id="PTHR32468">
    <property type="entry name" value="CATION/H + ANTIPORTER"/>
    <property type="match status" value="1"/>
</dbReference>
<proteinExistence type="predicted"/>
<keyword evidence="2" id="KW-0813">Transport</keyword>
<comment type="caution">
    <text evidence="9">The sequence shown here is derived from an EMBL/GenBank/DDBJ whole genome shotgun (WGS) entry which is preliminary data.</text>
</comment>
<evidence type="ECO:0000256" key="2">
    <source>
        <dbReference type="ARBA" id="ARBA00022448"/>
    </source>
</evidence>
<feature type="transmembrane region" description="Helical" evidence="7">
    <location>
        <begin position="328"/>
        <end position="350"/>
    </location>
</feature>
<dbReference type="EMBL" id="LQOX01000004">
    <property type="protein sequence ID" value="ORV80408.1"/>
    <property type="molecule type" value="Genomic_DNA"/>
</dbReference>
<feature type="transmembrane region" description="Helical" evidence="7">
    <location>
        <begin position="141"/>
        <end position="165"/>
    </location>
</feature>